<keyword evidence="1 2" id="KW-0808">Transferase</keyword>
<name>A0A7Z0KYI5_9RHOB</name>
<dbReference type="PANTHER" id="PTHR48207">
    <property type="entry name" value="SUCCINATE--HYDROXYMETHYLGLUTARATE COA-TRANSFERASE"/>
    <property type="match status" value="1"/>
</dbReference>
<dbReference type="InterPro" id="IPR023606">
    <property type="entry name" value="CoA-Trfase_III_dom_1_sf"/>
</dbReference>
<dbReference type="Pfam" id="PF02515">
    <property type="entry name" value="CoA_transf_3"/>
    <property type="match status" value="1"/>
</dbReference>
<dbReference type="Gene3D" id="3.30.1540.10">
    <property type="entry name" value="formyl-coa transferase, domain 3"/>
    <property type="match status" value="1"/>
</dbReference>
<accession>A0A7Z0KYI5</accession>
<evidence type="ECO:0000313" key="2">
    <source>
        <dbReference type="EMBL" id="NYS25354.1"/>
    </source>
</evidence>
<reference evidence="2 3" key="1">
    <citation type="journal article" date="2000" name="Arch. Microbiol.">
        <title>Rhodobaca bogoriensis gen. nov. and sp. nov., an alkaliphilic purple nonsulfur bacterium from African Rift Valley soda lakes.</title>
        <authorList>
            <person name="Milford A.D."/>
            <person name="Achenbach L.A."/>
            <person name="Jung D.O."/>
            <person name="Madigan M.T."/>
        </authorList>
    </citation>
    <scope>NUCLEOTIDE SEQUENCE [LARGE SCALE GENOMIC DNA]</scope>
    <source>
        <strain evidence="2 3">2376</strain>
    </source>
</reference>
<dbReference type="InterPro" id="IPR003673">
    <property type="entry name" value="CoA-Trfase_fam_III"/>
</dbReference>
<protein>
    <submittedName>
        <fullName evidence="2">CoA transferase</fullName>
    </submittedName>
</protein>
<keyword evidence="3" id="KW-1185">Reference proteome</keyword>
<dbReference type="SUPFAM" id="SSF89796">
    <property type="entry name" value="CoA-transferase family III (CaiB/BaiF)"/>
    <property type="match status" value="1"/>
</dbReference>
<organism evidence="2 3">
    <name type="scientific">Rhabdonatronobacter sediminivivens</name>
    <dbReference type="NCBI Taxonomy" id="2743469"/>
    <lineage>
        <taxon>Bacteria</taxon>
        <taxon>Pseudomonadati</taxon>
        <taxon>Pseudomonadota</taxon>
        <taxon>Alphaproteobacteria</taxon>
        <taxon>Rhodobacterales</taxon>
        <taxon>Paracoccaceae</taxon>
        <taxon>Rhabdonatronobacter</taxon>
    </lineage>
</organism>
<sequence>MTMPQTLPLPLDGIRVLDLTQIYNGPYATFLMAMAGAEVIKIEPQDGEYLRRRDASSGAGMPFAMLNACKESVSLNLKTDKGRDIFLQLAETADVVAENFAPGTMDRLGIGWEALSARNPGLILASSSGYGQDGPYRDMMAMDITVQAMSGLMSVTGTPDGPPLKTGAAVCDFGAGIHLYGAILTALYDRTRSGRGARIDISMMESVYMMMASNMGMLFGARRGEIPLRTGNNHGGLSLCPYSVYATRDGHVAIICNSDRHWAALARCMDRADLVEDPRTRHNRDRVAHMAMVDGLIAEFTGRHGTEDLAARLRAAKVPSAPVRPLPEVMADDALHERGFLQRVDHPDFGPISLPRSPLRMGGAAQADYRASPPLARDNARIFGEIGLDSAALEALRQEGVI</sequence>
<dbReference type="EMBL" id="JACBXS010000018">
    <property type="protein sequence ID" value="NYS25354.1"/>
    <property type="molecule type" value="Genomic_DNA"/>
</dbReference>
<dbReference type="InterPro" id="IPR044855">
    <property type="entry name" value="CoA-Trfase_III_dom3_sf"/>
</dbReference>
<comment type="caution">
    <text evidence="2">The sequence shown here is derived from an EMBL/GenBank/DDBJ whole genome shotgun (WGS) entry which is preliminary data.</text>
</comment>
<evidence type="ECO:0000256" key="1">
    <source>
        <dbReference type="ARBA" id="ARBA00022679"/>
    </source>
</evidence>
<dbReference type="Proteomes" id="UP000529417">
    <property type="component" value="Unassembled WGS sequence"/>
</dbReference>
<gene>
    <name evidence="2" type="ORF">HUK65_10150</name>
</gene>
<dbReference type="PANTHER" id="PTHR48207:SF3">
    <property type="entry name" value="SUCCINATE--HYDROXYMETHYLGLUTARATE COA-TRANSFERASE"/>
    <property type="match status" value="1"/>
</dbReference>
<evidence type="ECO:0000313" key="3">
    <source>
        <dbReference type="Proteomes" id="UP000529417"/>
    </source>
</evidence>
<dbReference type="Gene3D" id="3.40.50.10540">
    <property type="entry name" value="Crotonobetainyl-coa:carnitine coa-transferase, domain 1"/>
    <property type="match status" value="1"/>
</dbReference>
<dbReference type="AlphaFoldDB" id="A0A7Z0KYI5"/>
<dbReference type="GO" id="GO:0008410">
    <property type="term" value="F:CoA-transferase activity"/>
    <property type="evidence" value="ECO:0007669"/>
    <property type="project" value="TreeGrafter"/>
</dbReference>
<dbReference type="InterPro" id="IPR050483">
    <property type="entry name" value="CoA-transferase_III_domain"/>
</dbReference>
<proteinExistence type="predicted"/>